<dbReference type="EMBL" id="MLCA01000010">
    <property type="protein sequence ID" value="MEE7493038.1"/>
    <property type="molecule type" value="Genomic_DNA"/>
</dbReference>
<keyword evidence="2" id="KW-1185">Reference proteome</keyword>
<evidence type="ECO:0000313" key="2">
    <source>
        <dbReference type="Proteomes" id="UP001355206"/>
    </source>
</evidence>
<sequence length="112" mass="11570">MAAGARETLDLSTIDPAHLALAAETAAWVNLAAAGILGACSERSTLRATGRAIEHGQALASIARLMGFVAEHYASLLPVFLALQEGSVVAVEEAVPARASRDERPPLAVVAR</sequence>
<protein>
    <submittedName>
        <fullName evidence="1">Uncharacterized protein</fullName>
    </submittedName>
</protein>
<gene>
    <name evidence="1" type="ORF">MOTC310_22240</name>
</gene>
<organism evidence="1 2">
    <name type="scientific">Methylobacterium oryzae</name>
    <dbReference type="NCBI Taxonomy" id="334852"/>
    <lineage>
        <taxon>Bacteria</taxon>
        <taxon>Pseudomonadati</taxon>
        <taxon>Pseudomonadota</taxon>
        <taxon>Alphaproteobacteria</taxon>
        <taxon>Hyphomicrobiales</taxon>
        <taxon>Methylobacteriaceae</taxon>
        <taxon>Methylobacterium</taxon>
    </lineage>
</organism>
<comment type="caution">
    <text evidence="1">The sequence shown here is derived from an EMBL/GenBank/DDBJ whole genome shotgun (WGS) entry which is preliminary data.</text>
</comment>
<accession>A0ABU7TTU9</accession>
<dbReference type="RefSeq" id="WP_331303325.1">
    <property type="nucleotide sequence ID" value="NZ_MLCA01000010.1"/>
</dbReference>
<evidence type="ECO:0000313" key="1">
    <source>
        <dbReference type="EMBL" id="MEE7493038.1"/>
    </source>
</evidence>
<name>A0ABU7TTU9_9HYPH</name>
<proteinExistence type="predicted"/>
<dbReference type="Proteomes" id="UP001355206">
    <property type="component" value="Unassembled WGS sequence"/>
</dbReference>
<reference evidence="1 2" key="1">
    <citation type="journal article" date="2012" name="Genet. Mol. Biol.">
        <title>Analysis of 16S rRNA and mxaF genes revealing insights into Methylobacterium niche-specific plant association.</title>
        <authorList>
            <person name="Dourado M.N."/>
            <person name="Andreote F.D."/>
            <person name="Dini-Andreote F."/>
            <person name="Conti R."/>
            <person name="Araujo J.M."/>
            <person name="Araujo W.L."/>
        </authorList>
    </citation>
    <scope>NUCLEOTIDE SEQUENCE [LARGE SCALE GENOMIC DNA]</scope>
    <source>
        <strain evidence="1 2">TC3-10</strain>
    </source>
</reference>